<organism evidence="1 2">
    <name type="scientific">Sulfitobacter donghicola DSW-25 = KCTC 12864 = JCM 14565</name>
    <dbReference type="NCBI Taxonomy" id="1300350"/>
    <lineage>
        <taxon>Bacteria</taxon>
        <taxon>Pseudomonadati</taxon>
        <taxon>Pseudomonadota</taxon>
        <taxon>Alphaproteobacteria</taxon>
        <taxon>Rhodobacterales</taxon>
        <taxon>Roseobacteraceae</taxon>
        <taxon>Sulfitobacter</taxon>
    </lineage>
</organism>
<gene>
    <name evidence="1" type="ORF">DSW25_11550</name>
</gene>
<evidence type="ECO:0000313" key="1">
    <source>
        <dbReference type="EMBL" id="KEJ89618.1"/>
    </source>
</evidence>
<keyword evidence="2" id="KW-1185">Reference proteome</keyword>
<accession>A0A073IH17</accession>
<reference evidence="1 2" key="1">
    <citation type="submission" date="2014-01" db="EMBL/GenBank/DDBJ databases">
        <title>Sulfitobacter donghicola JCM 14565 Genome Sequencing.</title>
        <authorList>
            <person name="Lai Q."/>
            <person name="Hong Z."/>
        </authorList>
    </citation>
    <scope>NUCLEOTIDE SEQUENCE [LARGE SCALE GENOMIC DNA]</scope>
    <source>
        <strain evidence="1 2">JCM 14565</strain>
    </source>
</reference>
<dbReference type="EMBL" id="JAMC01000003">
    <property type="protein sequence ID" value="KEJ89618.1"/>
    <property type="molecule type" value="Genomic_DNA"/>
</dbReference>
<dbReference type="STRING" id="1300350.Z948_3199"/>
<dbReference type="AlphaFoldDB" id="A0A073IH17"/>
<dbReference type="RefSeq" id="WP_025060491.1">
    <property type="nucleotide sequence ID" value="NZ_JAMC01000003.1"/>
</dbReference>
<protein>
    <submittedName>
        <fullName evidence="1">Integrase</fullName>
    </submittedName>
</protein>
<name>A0A073IH17_9RHOB</name>
<dbReference type="eggNOG" id="COG0582">
    <property type="taxonomic scope" value="Bacteria"/>
</dbReference>
<comment type="caution">
    <text evidence="1">The sequence shown here is derived from an EMBL/GenBank/DDBJ whole genome shotgun (WGS) entry which is preliminary data.</text>
</comment>
<proteinExistence type="predicted"/>
<evidence type="ECO:0000313" key="2">
    <source>
        <dbReference type="Proteomes" id="UP000027734"/>
    </source>
</evidence>
<sequence>MNTQPHLSKPGDVYQWRCKTRRFSTGNIDIKLSLGTTDRQHALILARKVSAESDMIMEQIVGSRITPEHGRAFLSEVIRKERAKIAQLGMFSRVDSLDPDDDARHDAAMAEAWQRISSHGINHNVSEEASDLVRDNIDLIRSDLSSHARKQALKRVYQEQTGQDQLSALEYMQVMDLFVSGKAKAWAGEAPTEVLTAKAKPSSTPSLPPSTLRAIVERMNTIKRTEGIEEKTLRQYLSFAALFTKLEMTRSAAR</sequence>
<dbReference type="Proteomes" id="UP000027734">
    <property type="component" value="Unassembled WGS sequence"/>
</dbReference>